<protein>
    <recommendedName>
        <fullName evidence="7">Protein kinase domain-containing protein</fullName>
    </recommendedName>
</protein>
<dbReference type="SUPFAM" id="SSF56112">
    <property type="entry name" value="Protein kinase-like (PK-like)"/>
    <property type="match status" value="1"/>
</dbReference>
<keyword evidence="6" id="KW-0040">ANK repeat</keyword>
<evidence type="ECO:0000256" key="5">
    <source>
        <dbReference type="ARBA" id="ARBA00022840"/>
    </source>
</evidence>
<dbReference type="InterPro" id="IPR000719">
    <property type="entry name" value="Prot_kinase_dom"/>
</dbReference>
<reference evidence="8 9" key="1">
    <citation type="journal article" date="2019" name="Sci. Rep.">
        <title>Comparative genomics of chytrid fungi reveal insights into the obligate biotrophic and pathogenic lifestyle of Synchytrium endobioticum.</title>
        <authorList>
            <person name="van de Vossenberg B.T.L.H."/>
            <person name="Warris S."/>
            <person name="Nguyen H.D.T."/>
            <person name="van Gent-Pelzer M.P.E."/>
            <person name="Joly D.L."/>
            <person name="van de Geest H.C."/>
            <person name="Bonants P.J.M."/>
            <person name="Smith D.S."/>
            <person name="Levesque C.A."/>
            <person name="van der Lee T.A.J."/>
        </authorList>
    </citation>
    <scope>NUCLEOTIDE SEQUENCE [LARGE SCALE GENOMIC DNA]</scope>
    <source>
        <strain evidence="8 9">CBS 675.73</strain>
    </source>
</reference>
<dbReference type="GO" id="GO:0005524">
    <property type="term" value="F:ATP binding"/>
    <property type="evidence" value="ECO:0007669"/>
    <property type="project" value="UniProtKB-KW"/>
</dbReference>
<dbReference type="InterPro" id="IPR051681">
    <property type="entry name" value="Ser/Thr_Kinases-Pseudokinases"/>
</dbReference>
<keyword evidence="9" id="KW-1185">Reference proteome</keyword>
<dbReference type="InterPro" id="IPR011009">
    <property type="entry name" value="Kinase-like_dom_sf"/>
</dbReference>
<dbReference type="PROSITE" id="PS50297">
    <property type="entry name" value="ANK_REP_REGION"/>
    <property type="match status" value="1"/>
</dbReference>
<dbReference type="PIRSF" id="PIRSF000654">
    <property type="entry name" value="Integrin-linked_kinase"/>
    <property type="match status" value="1"/>
</dbReference>
<keyword evidence="2" id="KW-0808">Transferase</keyword>
<dbReference type="PROSITE" id="PS50011">
    <property type="entry name" value="PROTEIN_KINASE_DOM"/>
    <property type="match status" value="1"/>
</dbReference>
<dbReference type="Gene3D" id="3.30.200.20">
    <property type="entry name" value="Phosphorylase Kinase, domain 1"/>
    <property type="match status" value="1"/>
</dbReference>
<dbReference type="Pfam" id="PF12796">
    <property type="entry name" value="Ank_2"/>
    <property type="match status" value="1"/>
</dbReference>
<evidence type="ECO:0000256" key="4">
    <source>
        <dbReference type="ARBA" id="ARBA00022777"/>
    </source>
</evidence>
<keyword evidence="4" id="KW-0418">Kinase</keyword>
<comment type="caution">
    <text evidence="8">The sequence shown here is derived from an EMBL/GenBank/DDBJ whole genome shotgun (WGS) entry which is preliminary data.</text>
</comment>
<dbReference type="AlphaFoldDB" id="A0A507F9R8"/>
<dbReference type="Gene3D" id="1.10.510.10">
    <property type="entry name" value="Transferase(Phosphotransferase) domain 1"/>
    <property type="match status" value="1"/>
</dbReference>
<feature type="domain" description="Protein kinase" evidence="7">
    <location>
        <begin position="215"/>
        <end position="506"/>
    </location>
</feature>
<sequence length="506" mass="56551">MATILQFASNGDLASIDSLYVEAEEPGTRLAGIRDWQDNNALHMASRYGHVVVVDWTLSHGFDINERNIVGDTALIIATLHGHADVVIRKAFARPKMHSLTKNSPPVNAANDHGNTALHYACFKRHKPILHALLHHSPPPNSTQERLQLYVRNKYGKVPLDRTSLEIRKMVAAFEFMKGNGVVREMGVDAQVRSSTETLDALESIKKRYLISVEPEIEIPFGALNAGRPFQTKLQNQYMLGTWYMSPVVVCRPLNQTIHHSDCRVLKAEVEALKCLHHPNIAAVLGVCLVTPNVSIVSEYVGSKSLFDLLRDANVEMDVDQVMQHAMDVCRALKYMHLQSPPTYHLQLTSKSILISDNGTLKLTGYGHKESIYRTWSIFLESKTITPCEEETRKMTSLIEEIGIEYLAPELFSNHHRKLETINCAAVDVYAFGVLFLEIVTRDSVYPGLSGKEVYDMVSQDAHSGPVIAEYIPEELVGLLRACLSKDALSRCSITDAESQCQDISF</sequence>
<evidence type="ECO:0000259" key="7">
    <source>
        <dbReference type="PROSITE" id="PS50011"/>
    </source>
</evidence>
<keyword evidence="5" id="KW-0067">ATP-binding</keyword>
<name>A0A507F9R8_9FUNG</name>
<evidence type="ECO:0000313" key="9">
    <source>
        <dbReference type="Proteomes" id="UP000320333"/>
    </source>
</evidence>
<comment type="similarity">
    <text evidence="1">Belongs to the protein kinase superfamily. TKL Ser/Thr protein kinase family.</text>
</comment>
<dbReference type="SUPFAM" id="SSF48403">
    <property type="entry name" value="Ankyrin repeat"/>
    <property type="match status" value="1"/>
</dbReference>
<feature type="repeat" description="ANK" evidence="6">
    <location>
        <begin position="37"/>
        <end position="69"/>
    </location>
</feature>
<proteinExistence type="inferred from homology"/>
<evidence type="ECO:0000256" key="6">
    <source>
        <dbReference type="PROSITE-ProRule" id="PRU00023"/>
    </source>
</evidence>
<gene>
    <name evidence="8" type="ORF">CcCBS67573_g05848</name>
</gene>
<dbReference type="InterPro" id="IPR002110">
    <property type="entry name" value="Ankyrin_rpt"/>
</dbReference>
<dbReference type="OrthoDB" id="2135964at2759"/>
<keyword evidence="3" id="KW-0547">Nucleotide-binding</keyword>
<dbReference type="InterPro" id="IPR036770">
    <property type="entry name" value="Ankyrin_rpt-contain_sf"/>
</dbReference>
<dbReference type="GO" id="GO:0004674">
    <property type="term" value="F:protein serine/threonine kinase activity"/>
    <property type="evidence" value="ECO:0007669"/>
    <property type="project" value="TreeGrafter"/>
</dbReference>
<dbReference type="PROSITE" id="PS50088">
    <property type="entry name" value="ANK_REPEAT"/>
    <property type="match status" value="2"/>
</dbReference>
<feature type="repeat" description="ANK" evidence="6">
    <location>
        <begin position="113"/>
        <end position="145"/>
    </location>
</feature>
<evidence type="ECO:0000256" key="1">
    <source>
        <dbReference type="ARBA" id="ARBA00005843"/>
    </source>
</evidence>
<dbReference type="STRING" id="246404.A0A507F9R8"/>
<dbReference type="InterPro" id="IPR001245">
    <property type="entry name" value="Ser-Thr/Tyr_kinase_cat_dom"/>
</dbReference>
<dbReference type="Pfam" id="PF07714">
    <property type="entry name" value="PK_Tyr_Ser-Thr"/>
    <property type="match status" value="1"/>
</dbReference>
<organism evidence="8 9">
    <name type="scientific">Chytriomyces confervae</name>
    <dbReference type="NCBI Taxonomy" id="246404"/>
    <lineage>
        <taxon>Eukaryota</taxon>
        <taxon>Fungi</taxon>
        <taxon>Fungi incertae sedis</taxon>
        <taxon>Chytridiomycota</taxon>
        <taxon>Chytridiomycota incertae sedis</taxon>
        <taxon>Chytridiomycetes</taxon>
        <taxon>Chytridiales</taxon>
        <taxon>Chytriomycetaceae</taxon>
        <taxon>Chytriomyces</taxon>
    </lineage>
</organism>
<dbReference type="Gene3D" id="1.25.40.20">
    <property type="entry name" value="Ankyrin repeat-containing domain"/>
    <property type="match status" value="1"/>
</dbReference>
<evidence type="ECO:0000256" key="3">
    <source>
        <dbReference type="ARBA" id="ARBA00022741"/>
    </source>
</evidence>
<dbReference type="PANTHER" id="PTHR44329:SF288">
    <property type="entry name" value="MITOGEN-ACTIVATED PROTEIN KINASE KINASE KINASE 20"/>
    <property type="match status" value="1"/>
</dbReference>
<dbReference type="EMBL" id="QEAP01000225">
    <property type="protein sequence ID" value="TPX72475.1"/>
    <property type="molecule type" value="Genomic_DNA"/>
</dbReference>
<evidence type="ECO:0000313" key="8">
    <source>
        <dbReference type="EMBL" id="TPX72475.1"/>
    </source>
</evidence>
<dbReference type="SMART" id="SM00248">
    <property type="entry name" value="ANK"/>
    <property type="match status" value="3"/>
</dbReference>
<evidence type="ECO:0000256" key="2">
    <source>
        <dbReference type="ARBA" id="ARBA00022679"/>
    </source>
</evidence>
<dbReference type="PANTHER" id="PTHR44329">
    <property type="entry name" value="SERINE/THREONINE-PROTEIN KINASE TNNI3K-RELATED"/>
    <property type="match status" value="1"/>
</dbReference>
<accession>A0A507F9R8</accession>
<dbReference type="Proteomes" id="UP000320333">
    <property type="component" value="Unassembled WGS sequence"/>
</dbReference>